<name>A0A4P9W086_9FUNG</name>
<reference evidence="5" key="1">
    <citation type="journal article" date="2018" name="Nat. Microbiol.">
        <title>Leveraging single-cell genomics to expand the fungal tree of life.</title>
        <authorList>
            <person name="Ahrendt S.R."/>
            <person name="Quandt C.A."/>
            <person name="Ciobanu D."/>
            <person name="Clum A."/>
            <person name="Salamov A."/>
            <person name="Andreopoulos B."/>
            <person name="Cheng J.F."/>
            <person name="Woyke T."/>
            <person name="Pelin A."/>
            <person name="Henrissat B."/>
            <person name="Reynolds N.K."/>
            <person name="Benny G.L."/>
            <person name="Smith M.E."/>
            <person name="James T.Y."/>
            <person name="Grigoriev I.V."/>
        </authorList>
    </citation>
    <scope>NUCLEOTIDE SEQUENCE [LARGE SCALE GENOMIC DNA]</scope>
</reference>
<dbReference type="CDD" id="cd03424">
    <property type="entry name" value="NUDIX_ADPRase_Nudt5_UGPPase_Nudt14"/>
    <property type="match status" value="1"/>
</dbReference>
<dbReference type="SUPFAM" id="SSF55811">
    <property type="entry name" value="Nudix"/>
    <property type="match status" value="1"/>
</dbReference>
<dbReference type="PROSITE" id="PS51462">
    <property type="entry name" value="NUDIX"/>
    <property type="match status" value="1"/>
</dbReference>
<gene>
    <name evidence="4" type="ORF">BDK51DRAFT_41697</name>
</gene>
<keyword evidence="2 4" id="KW-0378">Hydrolase</keyword>
<dbReference type="Proteomes" id="UP000269721">
    <property type="component" value="Unassembled WGS sequence"/>
</dbReference>
<protein>
    <submittedName>
        <fullName evidence="4">NUDIX hydrolase domain-like protein</fullName>
    </submittedName>
</protein>
<keyword evidence="5" id="KW-1185">Reference proteome</keyword>
<evidence type="ECO:0000313" key="5">
    <source>
        <dbReference type="Proteomes" id="UP000269721"/>
    </source>
</evidence>
<dbReference type="PANTHER" id="PTHR11839">
    <property type="entry name" value="UDP/ADP-SUGAR PYROPHOSPHATASE"/>
    <property type="match status" value="1"/>
</dbReference>
<dbReference type="Gene3D" id="3.90.79.10">
    <property type="entry name" value="Nucleoside Triphosphate Pyrophosphohydrolase"/>
    <property type="match status" value="1"/>
</dbReference>
<dbReference type="GO" id="GO:0080042">
    <property type="term" value="F:ADP-glucose pyrophosphohydrolase activity"/>
    <property type="evidence" value="ECO:0007669"/>
    <property type="project" value="TreeGrafter"/>
</dbReference>
<accession>A0A4P9W086</accession>
<dbReference type="AlphaFoldDB" id="A0A4P9W086"/>
<dbReference type="EMBL" id="KZ999466">
    <property type="protein sequence ID" value="RKO85042.1"/>
    <property type="molecule type" value="Genomic_DNA"/>
</dbReference>
<dbReference type="Pfam" id="PF00293">
    <property type="entry name" value="NUDIX"/>
    <property type="match status" value="1"/>
</dbReference>
<evidence type="ECO:0000256" key="2">
    <source>
        <dbReference type="ARBA" id="ARBA00022801"/>
    </source>
</evidence>
<proteinExistence type="predicted"/>
<organism evidence="4 5">
    <name type="scientific">Blyttiomyces helicus</name>
    <dbReference type="NCBI Taxonomy" id="388810"/>
    <lineage>
        <taxon>Eukaryota</taxon>
        <taxon>Fungi</taxon>
        <taxon>Fungi incertae sedis</taxon>
        <taxon>Chytridiomycota</taxon>
        <taxon>Chytridiomycota incertae sedis</taxon>
        <taxon>Chytridiomycetes</taxon>
        <taxon>Chytridiomycetes incertae sedis</taxon>
        <taxon>Blyttiomyces</taxon>
    </lineage>
</organism>
<dbReference type="InterPro" id="IPR000086">
    <property type="entry name" value="NUDIX_hydrolase_dom"/>
</dbReference>
<evidence type="ECO:0000256" key="1">
    <source>
        <dbReference type="ARBA" id="ARBA00001946"/>
    </source>
</evidence>
<dbReference type="PANTHER" id="PTHR11839:SF18">
    <property type="entry name" value="NUDIX HYDROLASE DOMAIN-CONTAINING PROTEIN"/>
    <property type="match status" value="1"/>
</dbReference>
<dbReference type="OrthoDB" id="10249920at2759"/>
<sequence>MHTTTLKIGPTRTIPLTIAPGTDAIDLDEVKAFPPFKEWVAALGKEMDESEVAERVDVRGVVITSVDRFKNNNLGFLKFTANVQWTDSPRTTLPGIIFSRGPSVAILLLLYPPPPHPPHALLTLQPRLAIPSLAFLELPAGMLDGSNQFTGVAARELEEECGITVGESDLVDLVGLANGGEGGGVVYPSPGGCDESVRLFLCRKEVGVEELRRLEGRRGGLREEGERIELRVVPVGELWRATRDMKALAALALWERCVREGLVVG</sequence>
<dbReference type="GO" id="GO:0080041">
    <property type="term" value="F:ADP-ribose pyrophosphohydrolase activity"/>
    <property type="evidence" value="ECO:0007669"/>
    <property type="project" value="TreeGrafter"/>
</dbReference>
<comment type="cofactor">
    <cofactor evidence="1">
        <name>Mg(2+)</name>
        <dbReference type="ChEBI" id="CHEBI:18420"/>
    </cofactor>
</comment>
<evidence type="ECO:0000259" key="3">
    <source>
        <dbReference type="PROSITE" id="PS51462"/>
    </source>
</evidence>
<feature type="domain" description="Nudix hydrolase" evidence="3">
    <location>
        <begin position="99"/>
        <end position="257"/>
    </location>
</feature>
<dbReference type="GO" id="GO:0006753">
    <property type="term" value="P:nucleoside phosphate metabolic process"/>
    <property type="evidence" value="ECO:0007669"/>
    <property type="project" value="TreeGrafter"/>
</dbReference>
<dbReference type="GO" id="GO:0019693">
    <property type="term" value="P:ribose phosphate metabolic process"/>
    <property type="evidence" value="ECO:0007669"/>
    <property type="project" value="TreeGrafter"/>
</dbReference>
<evidence type="ECO:0000313" key="4">
    <source>
        <dbReference type="EMBL" id="RKO85042.1"/>
    </source>
</evidence>
<dbReference type="InterPro" id="IPR015797">
    <property type="entry name" value="NUDIX_hydrolase-like_dom_sf"/>
</dbReference>